<dbReference type="Pfam" id="PF12023">
    <property type="entry name" value="DUF3511"/>
    <property type="match status" value="1"/>
</dbReference>
<feature type="region of interest" description="Disordered" evidence="1">
    <location>
        <begin position="1"/>
        <end position="31"/>
    </location>
</feature>
<organism evidence="2 3">
    <name type="scientific">Arachis hypogaea</name>
    <name type="common">Peanut</name>
    <dbReference type="NCBI Taxonomy" id="3818"/>
    <lineage>
        <taxon>Eukaryota</taxon>
        <taxon>Viridiplantae</taxon>
        <taxon>Streptophyta</taxon>
        <taxon>Embryophyta</taxon>
        <taxon>Tracheophyta</taxon>
        <taxon>Spermatophyta</taxon>
        <taxon>Magnoliopsida</taxon>
        <taxon>eudicotyledons</taxon>
        <taxon>Gunneridae</taxon>
        <taxon>Pentapetalae</taxon>
        <taxon>rosids</taxon>
        <taxon>fabids</taxon>
        <taxon>Fabales</taxon>
        <taxon>Fabaceae</taxon>
        <taxon>Papilionoideae</taxon>
        <taxon>50 kb inversion clade</taxon>
        <taxon>dalbergioids sensu lato</taxon>
        <taxon>Dalbergieae</taxon>
        <taxon>Pterocarpus clade</taxon>
        <taxon>Arachis</taxon>
    </lineage>
</organism>
<dbReference type="InterPro" id="IPR021899">
    <property type="entry name" value="DUF3511"/>
</dbReference>
<proteinExistence type="predicted"/>
<comment type="caution">
    <text evidence="2">The sequence shown here is derived from an EMBL/GenBank/DDBJ whole genome shotgun (WGS) entry which is preliminary data.</text>
</comment>
<dbReference type="Proteomes" id="UP000289738">
    <property type="component" value="Chromosome B01"/>
</dbReference>
<evidence type="ECO:0000256" key="1">
    <source>
        <dbReference type="SAM" id="MobiDB-lite"/>
    </source>
</evidence>
<feature type="compositionally biased region" description="Basic and acidic residues" evidence="1">
    <location>
        <begin position="1"/>
        <end position="10"/>
    </location>
</feature>
<feature type="region of interest" description="Disordered" evidence="1">
    <location>
        <begin position="61"/>
        <end position="81"/>
    </location>
</feature>
<keyword evidence="3" id="KW-1185">Reference proteome</keyword>
<protein>
    <submittedName>
        <fullName evidence="2">Uncharacterized protein</fullName>
    </submittedName>
</protein>
<dbReference type="AlphaFoldDB" id="A0A445AUR4"/>
<gene>
    <name evidence="2" type="ORF">Ahy_B01g054964</name>
</gene>
<reference evidence="2 3" key="1">
    <citation type="submission" date="2019-01" db="EMBL/GenBank/DDBJ databases">
        <title>Sequencing of cultivated peanut Arachis hypogaea provides insights into genome evolution and oil improvement.</title>
        <authorList>
            <person name="Chen X."/>
        </authorList>
    </citation>
    <scope>NUCLEOTIDE SEQUENCE [LARGE SCALE GENOMIC DNA]</scope>
    <source>
        <strain evidence="3">cv. Fuhuasheng</strain>
        <tissue evidence="2">Leaves</tissue>
    </source>
</reference>
<dbReference type="STRING" id="3818.A0A445AUR4"/>
<dbReference type="PANTHER" id="PTHR33193:SF71">
    <property type="entry name" value="OS02G0223700 PROTEIN"/>
    <property type="match status" value="1"/>
</dbReference>
<sequence>MEDFRSKSYGDGRMQIEPYTGPTGNGTTATSGDVHGMQDLRCYSASYASSVHPTQIHVANDPKFKKGKSTNGSTSKSWSFSDPELQRKKRVASYKVYAVEGKLKGSLRKSFKWLKDSFGSSARVEVHKDNRFTFLHGNDVNPEKDSIMLLSRVTFSDLVSKSSIKERKLQNIVTVDMHIGHWILIWQQSYTGQWLDREIHVLIHVSDISAANDFGFPIFDQPKRDIPQFSPRACSLQYQHRRWTANAAYPQTKVAYLNYGSATLENCCQFHFHS</sequence>
<feature type="compositionally biased region" description="Low complexity" evidence="1">
    <location>
        <begin position="69"/>
        <end position="81"/>
    </location>
</feature>
<evidence type="ECO:0000313" key="2">
    <source>
        <dbReference type="EMBL" id="RYR30126.1"/>
    </source>
</evidence>
<accession>A0A445AUR4</accession>
<evidence type="ECO:0000313" key="3">
    <source>
        <dbReference type="Proteomes" id="UP000289738"/>
    </source>
</evidence>
<dbReference type="EMBL" id="SDMP01000011">
    <property type="protein sequence ID" value="RYR30126.1"/>
    <property type="molecule type" value="Genomic_DNA"/>
</dbReference>
<name>A0A445AUR4_ARAHY</name>
<dbReference type="PANTHER" id="PTHR33193">
    <property type="entry name" value="DOMAIN PROTEIN, PUTATIVE (DUF3511)-RELATED"/>
    <property type="match status" value="1"/>
</dbReference>